<dbReference type="STRING" id="404380.Gbem_0296"/>
<dbReference type="AlphaFoldDB" id="B5EA29"/>
<dbReference type="GO" id="GO:0030313">
    <property type="term" value="C:cell envelope"/>
    <property type="evidence" value="ECO:0007669"/>
    <property type="project" value="UniProtKB-SubCell"/>
</dbReference>
<dbReference type="GO" id="GO:0004016">
    <property type="term" value="F:adenylate cyclase activity"/>
    <property type="evidence" value="ECO:0007669"/>
    <property type="project" value="UniProtKB-ARBA"/>
</dbReference>
<feature type="transmembrane region" description="Helical" evidence="7">
    <location>
        <begin position="396"/>
        <end position="419"/>
    </location>
</feature>
<organism evidence="9 10">
    <name type="scientific">Citrifermentans bemidjiense (strain ATCC BAA-1014 / DSM 16622 / JCM 12645 / Bem)</name>
    <name type="common">Geobacter bemidjiensis</name>
    <dbReference type="NCBI Taxonomy" id="404380"/>
    <lineage>
        <taxon>Bacteria</taxon>
        <taxon>Pseudomonadati</taxon>
        <taxon>Thermodesulfobacteriota</taxon>
        <taxon>Desulfuromonadia</taxon>
        <taxon>Geobacterales</taxon>
        <taxon>Geobacteraceae</taxon>
        <taxon>Citrifermentans</taxon>
    </lineage>
</organism>
<dbReference type="InterPro" id="IPR001054">
    <property type="entry name" value="A/G_cyclase"/>
</dbReference>
<dbReference type="InterPro" id="IPR029787">
    <property type="entry name" value="Nucleotide_cyclase"/>
</dbReference>
<evidence type="ECO:0000313" key="9">
    <source>
        <dbReference type="EMBL" id="ACH37327.1"/>
    </source>
</evidence>
<dbReference type="EMBL" id="CP001124">
    <property type="protein sequence ID" value="ACH37327.1"/>
    <property type="molecule type" value="Genomic_DNA"/>
</dbReference>
<feature type="domain" description="Guanylate cyclase" evidence="8">
    <location>
        <begin position="461"/>
        <end position="594"/>
    </location>
</feature>
<comment type="subcellular location">
    <subcellularLocation>
        <location evidence="1">Cell envelope</location>
    </subcellularLocation>
</comment>
<dbReference type="SMART" id="SM01080">
    <property type="entry name" value="CHASE2"/>
    <property type="match status" value="1"/>
</dbReference>
<evidence type="ECO:0000256" key="5">
    <source>
        <dbReference type="ARBA" id="ARBA00022989"/>
    </source>
</evidence>
<sequence>MQNPFNVRRSRFAAPSRRHLSSATIRFLIGCAVTALFCLLLVENPLPLEITEAKLYDLRFHLRGPVKAPDQVVIAVIDEKSLARLGRWPWSREVMAGLVDKLARAEAAVIAFDVIFPESDEDDRILSRAIADAGNVVLPIVFDFETASKRRANPDLEPSALTAILEPELYRNFPPITSGGVPIMPVKPLRDSAMSLAHISMLPDYFDGTLRWEALVVAYDGLLYPSLGLKSAAFFKGVSADKLQVHAASSIAVGNTVIPTDRWGRMPINYYGPGRTLRHISIADIVDGKVGAKELGNRIVFIGASAVGMLDLRVTPFTAVMPGVEKQATIAASILENRFLVKATKGEDLLFLLLTGLAMALVLSRLRLLWGAVAVAAGGAAIAAAGVVLFSRFGVWVNLACPMGNVLCLFMSVTGWNYTVEERRARRIRAMFSSYVTTTIVNELIENPALARLGGEKREISILFSDVRGFTTFSEQHAPEEVVALLNEYLGEMTDVILKWGGTLDKFIGDAIMVFWNAPLPCADHAERAVRCALELQARLAELHGKWDREGKPKLSCGIGINTGEVIVGNIGAEGKKMDYTVIGDEVNLASRVESLTRRFDAGILITEKTVEKLRGAIEAGTLSGIELSGISRVIVKGKEQPVTLYTAVTNGTAPAVIIECEEMEPVRLTEK</sequence>
<dbReference type="PANTHER" id="PTHR43081">
    <property type="entry name" value="ADENYLATE CYCLASE, TERMINAL-DIFFERENTIATION SPECIFIC-RELATED"/>
    <property type="match status" value="1"/>
</dbReference>
<keyword evidence="6 7" id="KW-0472">Membrane</keyword>
<dbReference type="InterPro" id="IPR050697">
    <property type="entry name" value="Adenylyl/Guanylyl_Cyclase_3/4"/>
</dbReference>
<evidence type="ECO:0000313" key="10">
    <source>
        <dbReference type="Proteomes" id="UP000008825"/>
    </source>
</evidence>
<name>B5EA29_CITBB</name>
<protein>
    <submittedName>
        <fullName evidence="9">CHASE2 sensor adenylate/guanylate cyclase</fullName>
    </submittedName>
</protein>
<evidence type="ECO:0000256" key="2">
    <source>
        <dbReference type="ARBA" id="ARBA00005381"/>
    </source>
</evidence>
<dbReference type="Pfam" id="PF00211">
    <property type="entry name" value="Guanylate_cyc"/>
    <property type="match status" value="1"/>
</dbReference>
<feature type="transmembrane region" description="Helical" evidence="7">
    <location>
        <begin position="20"/>
        <end position="42"/>
    </location>
</feature>
<reference evidence="9 10" key="1">
    <citation type="submission" date="2008-07" db="EMBL/GenBank/DDBJ databases">
        <title>Complete sequence of Geobacter bemidjiensis BEM.</title>
        <authorList>
            <consortium name="US DOE Joint Genome Institute"/>
            <person name="Lucas S."/>
            <person name="Copeland A."/>
            <person name="Lapidus A."/>
            <person name="Glavina del Rio T."/>
            <person name="Dalin E."/>
            <person name="Tice H."/>
            <person name="Bruce D."/>
            <person name="Goodwin L."/>
            <person name="Pitluck S."/>
            <person name="Kiss H."/>
            <person name="Brettin T."/>
            <person name="Detter J.C."/>
            <person name="Han C."/>
            <person name="Kuske C.R."/>
            <person name="Schmutz J."/>
            <person name="Larimer F."/>
            <person name="Land M."/>
            <person name="Hauser L."/>
            <person name="Kyrpides N."/>
            <person name="Lykidis A."/>
            <person name="Lovley D."/>
            <person name="Richardson P."/>
        </authorList>
    </citation>
    <scope>NUCLEOTIDE SEQUENCE [LARGE SCALE GENOMIC DNA]</scope>
    <source>
        <strain evidence="10">ATCC BAA-1014 / DSM 16622 / JCM 12645 / Bem</strain>
    </source>
</reference>
<dbReference type="SMART" id="SM00044">
    <property type="entry name" value="CYCc"/>
    <property type="match status" value="1"/>
</dbReference>
<evidence type="ECO:0000259" key="8">
    <source>
        <dbReference type="PROSITE" id="PS50125"/>
    </source>
</evidence>
<dbReference type="InterPro" id="IPR007890">
    <property type="entry name" value="CHASE2"/>
</dbReference>
<dbReference type="PANTHER" id="PTHR43081:SF1">
    <property type="entry name" value="ADENYLATE CYCLASE, TERMINAL-DIFFERENTIATION SPECIFIC"/>
    <property type="match status" value="1"/>
</dbReference>
<dbReference type="SUPFAM" id="SSF55073">
    <property type="entry name" value="Nucleotide cyclase"/>
    <property type="match status" value="1"/>
</dbReference>
<dbReference type="FunFam" id="3.30.70.1230:FF:000016">
    <property type="entry name" value="Adenylate/guanylate cyclase domain-containing protein"/>
    <property type="match status" value="1"/>
</dbReference>
<keyword evidence="5 7" id="KW-1133">Transmembrane helix</keyword>
<evidence type="ECO:0000256" key="1">
    <source>
        <dbReference type="ARBA" id="ARBA00004196"/>
    </source>
</evidence>
<evidence type="ECO:0000256" key="3">
    <source>
        <dbReference type="ARBA" id="ARBA00022475"/>
    </source>
</evidence>
<dbReference type="OrthoDB" id="9806735at2"/>
<proteinExistence type="inferred from homology"/>
<keyword evidence="3" id="KW-1003">Cell membrane</keyword>
<dbReference type="Proteomes" id="UP000008825">
    <property type="component" value="Chromosome"/>
</dbReference>
<dbReference type="eggNOG" id="COG4252">
    <property type="taxonomic scope" value="Bacteria"/>
</dbReference>
<dbReference type="Pfam" id="PF05226">
    <property type="entry name" value="CHASE2"/>
    <property type="match status" value="1"/>
</dbReference>
<dbReference type="PROSITE" id="PS50125">
    <property type="entry name" value="GUANYLATE_CYCLASE_2"/>
    <property type="match status" value="1"/>
</dbReference>
<dbReference type="eggNOG" id="COG2114">
    <property type="taxonomic scope" value="Bacteria"/>
</dbReference>
<keyword evidence="4 7" id="KW-0812">Transmembrane</keyword>
<dbReference type="GO" id="GO:0006171">
    <property type="term" value="P:cAMP biosynthetic process"/>
    <property type="evidence" value="ECO:0007669"/>
    <property type="project" value="TreeGrafter"/>
</dbReference>
<evidence type="ECO:0000256" key="6">
    <source>
        <dbReference type="ARBA" id="ARBA00023136"/>
    </source>
</evidence>
<keyword evidence="10" id="KW-1185">Reference proteome</keyword>
<dbReference type="Gene3D" id="3.30.70.1230">
    <property type="entry name" value="Nucleotide cyclase"/>
    <property type="match status" value="1"/>
</dbReference>
<dbReference type="CDD" id="cd07302">
    <property type="entry name" value="CHD"/>
    <property type="match status" value="1"/>
</dbReference>
<dbReference type="GO" id="GO:0035556">
    <property type="term" value="P:intracellular signal transduction"/>
    <property type="evidence" value="ECO:0007669"/>
    <property type="project" value="InterPro"/>
</dbReference>
<comment type="similarity">
    <text evidence="2">Belongs to the adenylyl cyclase class-3 family.</text>
</comment>
<gene>
    <name evidence="9" type="ordered locus">Gbem_0296</name>
</gene>
<dbReference type="HOGENOM" id="CLU_000445_85_1_7"/>
<dbReference type="KEGG" id="gbm:Gbem_0296"/>
<reference evidence="9 10" key="2">
    <citation type="journal article" date="2010" name="BMC Genomics">
        <title>The genome of Geobacter bemidjiensis, exemplar for the subsurface clade of Geobacter species that predominate in Fe(III)-reducing subsurface environments.</title>
        <authorList>
            <person name="Aklujkar M."/>
            <person name="Young N.D."/>
            <person name="Holmes D."/>
            <person name="Chavan M."/>
            <person name="Risso C."/>
            <person name="Kiss H.E."/>
            <person name="Han C.S."/>
            <person name="Land M.L."/>
            <person name="Lovley D.R."/>
        </authorList>
    </citation>
    <scope>NUCLEOTIDE SEQUENCE [LARGE SCALE GENOMIC DNA]</scope>
    <source>
        <strain evidence="10">ATCC BAA-1014 / DSM 16622 / JCM 12645 / Bem</strain>
    </source>
</reference>
<accession>B5EA29</accession>
<feature type="transmembrane region" description="Helical" evidence="7">
    <location>
        <begin position="373"/>
        <end position="390"/>
    </location>
</feature>
<evidence type="ECO:0000256" key="4">
    <source>
        <dbReference type="ARBA" id="ARBA00022692"/>
    </source>
</evidence>
<evidence type="ECO:0000256" key="7">
    <source>
        <dbReference type="SAM" id="Phobius"/>
    </source>
</evidence>